<dbReference type="Pfam" id="PF00953">
    <property type="entry name" value="Glycos_transf_4"/>
    <property type="match status" value="1"/>
</dbReference>
<evidence type="ECO:0000256" key="6">
    <source>
        <dbReference type="ARBA" id="ARBA00023136"/>
    </source>
</evidence>
<dbReference type="GO" id="GO:0046872">
    <property type="term" value="F:metal ion binding"/>
    <property type="evidence" value="ECO:0007669"/>
    <property type="project" value="UniProtKB-KW"/>
</dbReference>
<feature type="transmembrane region" description="Helical" evidence="9">
    <location>
        <begin position="171"/>
        <end position="189"/>
    </location>
</feature>
<feature type="transmembrane region" description="Helical" evidence="9">
    <location>
        <begin position="53"/>
        <end position="75"/>
    </location>
</feature>
<feature type="transmembrane region" description="Helical" evidence="9">
    <location>
        <begin position="111"/>
        <end position="133"/>
    </location>
</feature>
<sequence length="377" mass="40407">MTEQNGLFIVFAFVVALIVAYATTPLSIKLAFKIGALDVPKDNRRMHKKPIPRIGGIAIVYGFLISVCCFSSFMVDGALNKPLIGILIGSMIISVLGFLDDLKPKPALLKFVIQIAAACIPVLLGVRVIAVANPMNGLLVRVPEWLSIGGSVLWIVGVTNAVNLIDGLDGLAAGVSSIAAVALLSILLMQHNANATMLILAAALAGSCFGFLPFNFNPAKTFMGDTGATFLGFVLACISIQGPFKTYVAFALPFLILGLPIFDTLFAIIRRLLKGQGIMTPDRGHLHHRLIDMGFSQRSAVIILYALSAILAISAIVMFVSNFLRAFVLFLSIVLFAVFTMMSRTNSADKQEDESTETESPQDAQPGAECVTKKTEK</sequence>
<dbReference type="GO" id="GO:0005886">
    <property type="term" value="C:plasma membrane"/>
    <property type="evidence" value="ECO:0007669"/>
    <property type="project" value="UniProtKB-SubCell"/>
</dbReference>
<accession>A0A926DPS4</accession>
<feature type="transmembrane region" description="Helical" evidence="9">
    <location>
        <begin position="299"/>
        <end position="320"/>
    </location>
</feature>
<name>A0A926DPS4_9FIRM</name>
<keyword evidence="7" id="KW-0479">Metal-binding</keyword>
<evidence type="ECO:0000256" key="2">
    <source>
        <dbReference type="ARBA" id="ARBA00022475"/>
    </source>
</evidence>
<evidence type="ECO:0000256" key="8">
    <source>
        <dbReference type="SAM" id="MobiDB-lite"/>
    </source>
</evidence>
<feature type="transmembrane region" description="Helical" evidence="9">
    <location>
        <begin position="250"/>
        <end position="269"/>
    </location>
</feature>
<reference evidence="10" key="1">
    <citation type="submission" date="2020-08" db="EMBL/GenBank/DDBJ databases">
        <title>Genome public.</title>
        <authorList>
            <person name="Liu C."/>
            <person name="Sun Q."/>
        </authorList>
    </citation>
    <scope>NUCLEOTIDE SEQUENCE</scope>
    <source>
        <strain evidence="10">H8</strain>
    </source>
</reference>
<dbReference type="InterPro" id="IPR000715">
    <property type="entry name" value="Glycosyl_transferase_4"/>
</dbReference>
<keyword evidence="6 9" id="KW-0472">Membrane</keyword>
<evidence type="ECO:0000313" key="11">
    <source>
        <dbReference type="Proteomes" id="UP000611762"/>
    </source>
</evidence>
<comment type="cofactor">
    <cofactor evidence="7">
        <name>Mg(2+)</name>
        <dbReference type="ChEBI" id="CHEBI:18420"/>
    </cofactor>
</comment>
<dbReference type="AlphaFoldDB" id="A0A926DPS4"/>
<organism evidence="10 11">
    <name type="scientific">Congzhengia minquanensis</name>
    <dbReference type="NCBI Taxonomy" id="2763657"/>
    <lineage>
        <taxon>Bacteria</taxon>
        <taxon>Bacillati</taxon>
        <taxon>Bacillota</taxon>
        <taxon>Clostridia</taxon>
        <taxon>Eubacteriales</taxon>
        <taxon>Oscillospiraceae</taxon>
        <taxon>Congzhengia</taxon>
    </lineage>
</organism>
<dbReference type="RefSeq" id="WP_249313606.1">
    <property type="nucleotide sequence ID" value="NZ_JACRSU010000004.1"/>
</dbReference>
<dbReference type="GO" id="GO:0044038">
    <property type="term" value="P:cell wall macromolecule biosynthetic process"/>
    <property type="evidence" value="ECO:0007669"/>
    <property type="project" value="TreeGrafter"/>
</dbReference>
<dbReference type="PANTHER" id="PTHR22926:SF3">
    <property type="entry name" value="UNDECAPRENYL-PHOSPHATE ALPHA-N-ACETYLGLUCOSAMINYL 1-PHOSPHATE TRANSFERASE"/>
    <property type="match status" value="1"/>
</dbReference>
<feature type="transmembrane region" description="Helical" evidence="9">
    <location>
        <begin position="326"/>
        <end position="342"/>
    </location>
</feature>
<keyword evidence="7" id="KW-0460">Magnesium</keyword>
<dbReference type="GO" id="GO:0016780">
    <property type="term" value="F:phosphotransferase activity, for other substituted phosphate groups"/>
    <property type="evidence" value="ECO:0007669"/>
    <property type="project" value="InterPro"/>
</dbReference>
<keyword evidence="4 9" id="KW-0812">Transmembrane</keyword>
<feature type="transmembrane region" description="Helical" evidence="9">
    <location>
        <begin position="81"/>
        <end position="99"/>
    </location>
</feature>
<dbReference type="GO" id="GO:0071555">
    <property type="term" value="P:cell wall organization"/>
    <property type="evidence" value="ECO:0007669"/>
    <property type="project" value="TreeGrafter"/>
</dbReference>
<comment type="caution">
    <text evidence="10">The sequence shown here is derived from an EMBL/GenBank/DDBJ whole genome shotgun (WGS) entry which is preliminary data.</text>
</comment>
<evidence type="ECO:0000313" key="10">
    <source>
        <dbReference type="EMBL" id="MBC8541587.1"/>
    </source>
</evidence>
<evidence type="ECO:0000256" key="5">
    <source>
        <dbReference type="ARBA" id="ARBA00022989"/>
    </source>
</evidence>
<dbReference type="PROSITE" id="PS01348">
    <property type="entry name" value="MRAY_2"/>
    <property type="match status" value="1"/>
</dbReference>
<dbReference type="InterPro" id="IPR018480">
    <property type="entry name" value="PNAcMuramoyl-5peptid_Trfase_CS"/>
</dbReference>
<dbReference type="GO" id="GO:0009103">
    <property type="term" value="P:lipopolysaccharide biosynthetic process"/>
    <property type="evidence" value="ECO:0007669"/>
    <property type="project" value="TreeGrafter"/>
</dbReference>
<evidence type="ECO:0000256" key="9">
    <source>
        <dbReference type="SAM" id="Phobius"/>
    </source>
</evidence>
<proteinExistence type="predicted"/>
<feature type="transmembrane region" description="Helical" evidence="9">
    <location>
        <begin position="145"/>
        <end position="164"/>
    </location>
</feature>
<protein>
    <submittedName>
        <fullName evidence="10">Undecaprenyl/decaprenyl-phosphate alpha-N-acetylglucosaminyl 1-phosphate transferase</fullName>
    </submittedName>
</protein>
<dbReference type="Proteomes" id="UP000611762">
    <property type="component" value="Unassembled WGS sequence"/>
</dbReference>
<dbReference type="CDD" id="cd06853">
    <property type="entry name" value="GT_WecA_like"/>
    <property type="match status" value="1"/>
</dbReference>
<feature type="transmembrane region" description="Helical" evidence="9">
    <location>
        <begin position="195"/>
        <end position="214"/>
    </location>
</feature>
<comment type="subcellular location">
    <subcellularLocation>
        <location evidence="1">Cell membrane</location>
        <topology evidence="1">Multi-pass membrane protein</topology>
    </subcellularLocation>
</comment>
<feature type="binding site" evidence="7">
    <location>
        <position position="163"/>
    </location>
    <ligand>
        <name>Mg(2+)</name>
        <dbReference type="ChEBI" id="CHEBI:18420"/>
    </ligand>
</feature>
<keyword evidence="2" id="KW-1003">Cell membrane</keyword>
<feature type="binding site" evidence="7">
    <location>
        <position position="225"/>
    </location>
    <ligand>
        <name>Mg(2+)</name>
        <dbReference type="ChEBI" id="CHEBI:18420"/>
    </ligand>
</feature>
<feature type="transmembrane region" description="Helical" evidence="9">
    <location>
        <begin position="6"/>
        <end position="32"/>
    </location>
</feature>
<evidence type="ECO:0000256" key="4">
    <source>
        <dbReference type="ARBA" id="ARBA00022692"/>
    </source>
</evidence>
<keyword evidence="11" id="KW-1185">Reference proteome</keyword>
<keyword evidence="3 10" id="KW-0808">Transferase</keyword>
<keyword evidence="5 9" id="KW-1133">Transmembrane helix</keyword>
<evidence type="ECO:0000256" key="3">
    <source>
        <dbReference type="ARBA" id="ARBA00022679"/>
    </source>
</evidence>
<feature type="region of interest" description="Disordered" evidence="8">
    <location>
        <begin position="347"/>
        <end position="377"/>
    </location>
</feature>
<dbReference type="PANTHER" id="PTHR22926">
    <property type="entry name" value="PHOSPHO-N-ACETYLMURAMOYL-PENTAPEPTIDE-TRANSFERASE"/>
    <property type="match status" value="1"/>
</dbReference>
<feature type="transmembrane region" description="Helical" evidence="9">
    <location>
        <begin position="226"/>
        <end position="244"/>
    </location>
</feature>
<gene>
    <name evidence="10" type="ORF">H8698_11420</name>
</gene>
<evidence type="ECO:0000256" key="1">
    <source>
        <dbReference type="ARBA" id="ARBA00004651"/>
    </source>
</evidence>
<dbReference type="EMBL" id="JACRSU010000004">
    <property type="protein sequence ID" value="MBC8541587.1"/>
    <property type="molecule type" value="Genomic_DNA"/>
</dbReference>
<evidence type="ECO:0000256" key="7">
    <source>
        <dbReference type="PIRSR" id="PIRSR600715-1"/>
    </source>
</evidence>